<dbReference type="AlphaFoldDB" id="A0A926EGB7"/>
<organism evidence="1 2">
    <name type="scientific">Zhenhengia yiwuensis</name>
    <dbReference type="NCBI Taxonomy" id="2763666"/>
    <lineage>
        <taxon>Bacteria</taxon>
        <taxon>Bacillati</taxon>
        <taxon>Bacillota</taxon>
        <taxon>Clostridia</taxon>
        <taxon>Lachnospirales</taxon>
        <taxon>Lachnospiraceae</taxon>
        <taxon>Zhenhengia</taxon>
    </lineage>
</organism>
<dbReference type="EMBL" id="JACRSY010000024">
    <property type="protein sequence ID" value="MBC8580616.1"/>
    <property type="molecule type" value="Genomic_DNA"/>
</dbReference>
<comment type="caution">
    <text evidence="1">The sequence shown here is derived from an EMBL/GenBank/DDBJ whole genome shotgun (WGS) entry which is preliminary data.</text>
</comment>
<evidence type="ECO:0000313" key="1">
    <source>
        <dbReference type="EMBL" id="MBC8580616.1"/>
    </source>
</evidence>
<accession>A0A926EGB7</accession>
<sequence length="440" mass="48764">MTPIDCSKLQQALCTANQLLFKPHLNRLSNCSSLASNDKLDPKCFKLIEITSFICSSSDLSSFAYTLSALHRLQTTLYYILDVSPTTITPYIGLRSLHNLCIALDLIIAGLMKLDPTLQYEYIEYTDFIDLSTLCSVSSATFTPSLPDSITCSTPLLSAFVQSMKGASYTLILIANPITLECYRQEQITLLGLHTDLFPFTDINHNIQHHKHNNCTHTTNCNHTCLDTHTLTKSNGNSCSTTVSQNTTDSFSTFFKPSDSANFTKSNNEACNNSRSETCNDNCSDTQTNQCTNSKGTTHTETCITIDINQENFRTRDEEVVRLLETITTALARYTATLYLPIFNFNTYFTSCNSATSLLAATTYMGLLTASSPANAPRFINYWDDCNNCFIPLIEQLKQLKTPSFCVEGCCNEIIPGMPITANELNPFIVPILLSSSLGN</sequence>
<dbReference type="RefSeq" id="WP_249333348.1">
    <property type="nucleotide sequence ID" value="NZ_JACRSY010000024.1"/>
</dbReference>
<keyword evidence="2" id="KW-1185">Reference proteome</keyword>
<proteinExistence type="predicted"/>
<gene>
    <name evidence="1" type="ORF">H8718_13920</name>
</gene>
<protein>
    <submittedName>
        <fullName evidence="1">Uncharacterized protein</fullName>
    </submittedName>
</protein>
<dbReference type="Proteomes" id="UP000655830">
    <property type="component" value="Unassembled WGS sequence"/>
</dbReference>
<evidence type="ECO:0000313" key="2">
    <source>
        <dbReference type="Proteomes" id="UP000655830"/>
    </source>
</evidence>
<name>A0A926EGB7_9FIRM</name>
<reference evidence="1" key="1">
    <citation type="submission" date="2020-08" db="EMBL/GenBank/DDBJ databases">
        <title>Genome public.</title>
        <authorList>
            <person name="Liu C."/>
            <person name="Sun Q."/>
        </authorList>
    </citation>
    <scope>NUCLEOTIDE SEQUENCE</scope>
    <source>
        <strain evidence="1">NSJ-12</strain>
    </source>
</reference>